<evidence type="ECO:0000313" key="6">
    <source>
        <dbReference type="Proteomes" id="UP000075755"/>
    </source>
</evidence>
<feature type="transmembrane region" description="Helical" evidence="1">
    <location>
        <begin position="365"/>
        <end position="383"/>
    </location>
</feature>
<feature type="transmembrane region" description="Helical" evidence="1">
    <location>
        <begin position="90"/>
        <end position="108"/>
    </location>
</feature>
<dbReference type="AlphaFoldDB" id="A0AAC8YQ10"/>
<feature type="transmembrane region" description="Helical" evidence="1">
    <location>
        <begin position="236"/>
        <end position="258"/>
    </location>
</feature>
<accession>A0AAC8YQ10</accession>
<keyword evidence="7" id="KW-1185">Reference proteome</keyword>
<feature type="transmembrane region" description="Helical" evidence="1">
    <location>
        <begin position="177"/>
        <end position="195"/>
    </location>
</feature>
<feature type="transmembrane region" description="Helical" evidence="1">
    <location>
        <begin position="305"/>
        <end position="325"/>
    </location>
</feature>
<evidence type="ECO:0000259" key="3">
    <source>
        <dbReference type="Pfam" id="PF13194"/>
    </source>
</evidence>
<feature type="transmembrane region" description="Helical" evidence="1">
    <location>
        <begin position="265"/>
        <end position="285"/>
    </location>
</feature>
<dbReference type="PANTHER" id="PTHR39084:SF1">
    <property type="entry name" value="DUF4010 DOMAIN-CONTAINING PROTEIN"/>
    <property type="match status" value="1"/>
</dbReference>
<feature type="transmembrane region" description="Helical" evidence="1">
    <location>
        <begin position="204"/>
        <end position="224"/>
    </location>
</feature>
<dbReference type="PANTHER" id="PTHR39084">
    <property type="entry name" value="MEMBRANE PROTEIN-RELATED"/>
    <property type="match status" value="1"/>
</dbReference>
<feature type="domain" description="DUF4010" evidence="3">
    <location>
        <begin position="182"/>
        <end position="388"/>
    </location>
</feature>
<feature type="transmembrane region" description="Helical" evidence="1">
    <location>
        <begin position="6"/>
        <end position="24"/>
    </location>
</feature>
<keyword evidence="1" id="KW-0472">Membrane</keyword>
<feature type="transmembrane region" description="Helical" evidence="1">
    <location>
        <begin position="36"/>
        <end position="54"/>
    </location>
</feature>
<evidence type="ECO:0000313" key="4">
    <source>
        <dbReference type="EMBL" id="AMS42144.1"/>
    </source>
</evidence>
<protein>
    <submittedName>
        <fullName evidence="4 5">Membrane protein</fullName>
    </submittedName>
</protein>
<feature type="domain" description="MgtC/SapB/SrpB/YhiD N-terminal" evidence="2">
    <location>
        <begin position="8"/>
        <end position="133"/>
    </location>
</feature>
<evidence type="ECO:0000259" key="2">
    <source>
        <dbReference type="Pfam" id="PF02308"/>
    </source>
</evidence>
<evidence type="ECO:0000313" key="7">
    <source>
        <dbReference type="Proteomes" id="UP000577697"/>
    </source>
</evidence>
<dbReference type="RefSeq" id="WP_067961415.1">
    <property type="nucleotide sequence ID" value="NZ_CP015005.1"/>
</dbReference>
<feature type="transmembrane region" description="Helical" evidence="1">
    <location>
        <begin position="144"/>
        <end position="162"/>
    </location>
</feature>
<feature type="transmembrane region" description="Helical" evidence="1">
    <location>
        <begin position="114"/>
        <end position="132"/>
    </location>
</feature>
<dbReference type="Proteomes" id="UP000075755">
    <property type="component" value="Chromosome"/>
</dbReference>
<reference evidence="4 6" key="1">
    <citation type="submission" date="2016-03" db="EMBL/GenBank/DDBJ databases">
        <title>Complete genome of Aminobacter aminovorans KCTC 2477.</title>
        <authorList>
            <person name="Kim K.M."/>
        </authorList>
    </citation>
    <scope>NUCLEOTIDE SEQUENCE [LARGE SCALE GENOMIC DNA]</scope>
    <source>
        <strain evidence="4 6">KCTC 2477</strain>
    </source>
</reference>
<name>A0AAC8YQ10_AMIAI</name>
<evidence type="ECO:0000256" key="1">
    <source>
        <dbReference type="SAM" id="Phobius"/>
    </source>
</evidence>
<dbReference type="Pfam" id="PF02308">
    <property type="entry name" value="MgtC"/>
    <property type="match status" value="1"/>
</dbReference>
<keyword evidence="1" id="KW-0812">Transmembrane</keyword>
<sequence length="423" mass="42736">MDGAIARLGLALAIGLLVGLERGWQERNEPDRSRTAGIRTFGISGLLGGVIAALSQAVQAPAVLVAGFLGFAAVLSWYKAREAAHDEDFSVTGVVAGLGVFSLGALAVVGDYRAAAAGGGVLAATLASREVLHGLLRRLTWIELRSALVLAVMTTVVLPLLPDKAVDPWGGFNPREVWVFTILIAGISYAGYVAVRILGARRGLVVSSVTGAVVSSTAVTIALARSARTSGGVLTLVGAACLAAAVSIIRVVVVVLVLEPSVAGLIATSALAAAVGFGCVGGFFLSAYGDQKVDSNLVRNPFELYPLLAFAVLFSIASVASAWTAGLIGSRGVLAVSTLSGLFDVDVAVLSALRLVAGPTSTQTAAWAVLVALAANALGRIGMAAIAGPGRFAGGLLLATLIAMALGAAVFFLTGAMSWSSSI</sequence>
<proteinExistence type="predicted"/>
<dbReference type="InterPro" id="IPR025105">
    <property type="entry name" value="DUF4010"/>
</dbReference>
<dbReference type="Proteomes" id="UP000577697">
    <property type="component" value="Unassembled WGS sequence"/>
</dbReference>
<dbReference type="KEGG" id="aak:AA2016_3222"/>
<dbReference type="EMBL" id="JACICB010000010">
    <property type="protein sequence ID" value="MBB3706615.1"/>
    <property type="molecule type" value="Genomic_DNA"/>
</dbReference>
<gene>
    <name evidence="4" type="ORF">AA2016_3222</name>
    <name evidence="5" type="ORF">FHS67_002941</name>
</gene>
<feature type="transmembrane region" description="Helical" evidence="1">
    <location>
        <begin position="60"/>
        <end position="78"/>
    </location>
</feature>
<dbReference type="Pfam" id="PF13194">
    <property type="entry name" value="DUF4010"/>
    <property type="match status" value="1"/>
</dbReference>
<feature type="transmembrane region" description="Helical" evidence="1">
    <location>
        <begin position="395"/>
        <end position="419"/>
    </location>
</feature>
<dbReference type="EMBL" id="CP015005">
    <property type="protein sequence ID" value="AMS42144.1"/>
    <property type="molecule type" value="Genomic_DNA"/>
</dbReference>
<evidence type="ECO:0000313" key="5">
    <source>
        <dbReference type="EMBL" id="MBB3706615.1"/>
    </source>
</evidence>
<feature type="transmembrane region" description="Helical" evidence="1">
    <location>
        <begin position="332"/>
        <end position="353"/>
    </location>
</feature>
<reference evidence="5 7" key="2">
    <citation type="submission" date="2020-08" db="EMBL/GenBank/DDBJ databases">
        <title>Genomic Encyclopedia of Type Strains, Phase IV (KMG-IV): sequencing the most valuable type-strain genomes for metagenomic binning, comparative biology and taxonomic classification.</title>
        <authorList>
            <person name="Goeker M."/>
        </authorList>
    </citation>
    <scope>NUCLEOTIDE SEQUENCE [LARGE SCALE GENOMIC DNA]</scope>
    <source>
        <strain evidence="5 7">DSM 10368</strain>
    </source>
</reference>
<dbReference type="InterPro" id="IPR049177">
    <property type="entry name" value="MgtC_SapB_SrpB_YhiD_N"/>
</dbReference>
<keyword evidence="1" id="KW-1133">Transmembrane helix</keyword>
<organism evidence="4 6">
    <name type="scientific">Aminobacter aminovorans</name>
    <name type="common">Chelatobacter heintzii</name>
    <dbReference type="NCBI Taxonomy" id="83263"/>
    <lineage>
        <taxon>Bacteria</taxon>
        <taxon>Pseudomonadati</taxon>
        <taxon>Pseudomonadota</taxon>
        <taxon>Alphaproteobacteria</taxon>
        <taxon>Hyphomicrobiales</taxon>
        <taxon>Phyllobacteriaceae</taxon>
        <taxon>Aminobacter</taxon>
    </lineage>
</organism>